<evidence type="ECO:0000256" key="2">
    <source>
        <dbReference type="ARBA" id="ARBA00022603"/>
    </source>
</evidence>
<dbReference type="InterPro" id="IPR029063">
    <property type="entry name" value="SAM-dependent_MTases_sf"/>
</dbReference>
<sequence>MAGATEDMPRKPHRVGKKKEAAARDYASTAEPTILREGEADILIHGNDVFYNKAQIVNRDLSIAVLRAFAAKRQQEHESLLTKKVASYGNRKESSRQNERCNGDLETENPSTISPSETNHLEHLSSEHEALPPEEDLSIETVAEDVETSGVQITKESPITAVVNDPLLGNREAKPLHVLEALAASGLRALRYAKEVAEVGSVVACDNDKVAVEACERNIRLNGKVAMAKLTAHHADSRIYMLSHEKEFDVVDLDPYGSPSVFLDSAVQSITEGGLLMCTATDMAVLCGNNGEVCYSKYGAYPLRGKYCHEMALRILLASIESHANRYKRYIVPVLSLSVDFYVRVFVRIYTSASTIKETPSKLCYVYQCVGCDSFHLQPVGRIASRQGSVRYLPGTGPVISPDCKQCGKHHNMGGPMWSAPIHNSEWIASMLSSVSSMKMRYPAFGKVHSILTAVSEEIIDIPLYISLHSMSATLKCTPPSSALFRSAVVNAGYRISGSHANPLGLKTDAPMEVLWDIMRCWVKDHPVKDHGGETSGRVILSKPPEIEANFKKVPAAMSRALAAGVARFLPNPEEFWGPKPRAGRHLSSKHIASHGAEFVNGTLRAEGRPPIEETIDSAEEGNEVKRQKLND</sequence>
<feature type="compositionally biased region" description="Basic and acidic residues" evidence="10">
    <location>
        <begin position="623"/>
        <end position="632"/>
    </location>
</feature>
<dbReference type="PROSITE" id="PS51626">
    <property type="entry name" value="SAM_MT_TRM1"/>
    <property type="match status" value="1"/>
</dbReference>
<evidence type="ECO:0000256" key="9">
    <source>
        <dbReference type="PROSITE-ProRule" id="PRU00958"/>
    </source>
</evidence>
<keyword evidence="2 9" id="KW-0489">Methyltransferase</keyword>
<comment type="similarity">
    <text evidence="9">Belongs to the class I-like SAM-binding methyltransferase superfamily. Trm1 family.</text>
</comment>
<accession>A0ABP0UX89</accession>
<evidence type="ECO:0000256" key="7">
    <source>
        <dbReference type="ARBA" id="ARBA00039099"/>
    </source>
</evidence>
<dbReference type="Gene3D" id="3.40.50.150">
    <property type="entry name" value="Vaccinia Virus protein VP39"/>
    <property type="match status" value="1"/>
</dbReference>
<evidence type="ECO:0000256" key="3">
    <source>
        <dbReference type="ARBA" id="ARBA00022679"/>
    </source>
</evidence>
<keyword evidence="12" id="KW-1185">Reference proteome</keyword>
<keyword evidence="6 9" id="KW-0694">RNA-binding</keyword>
<evidence type="ECO:0000256" key="6">
    <source>
        <dbReference type="ARBA" id="ARBA00022884"/>
    </source>
</evidence>
<dbReference type="PANTHER" id="PTHR10631">
    <property type="entry name" value="N 2 ,N 2 -DIMETHYLGUANOSINE TRNA METHYLTRANSFERASE"/>
    <property type="match status" value="1"/>
</dbReference>
<dbReference type="InterPro" id="IPR042296">
    <property type="entry name" value="tRNA_met_Trm1_C"/>
</dbReference>
<evidence type="ECO:0000256" key="5">
    <source>
        <dbReference type="ARBA" id="ARBA00022694"/>
    </source>
</evidence>
<gene>
    <name evidence="11" type="ORF">CSSPTR1EN2_LOCUS21096</name>
</gene>
<dbReference type="EC" id="2.1.1.216" evidence="7 9"/>
<dbReference type="CDD" id="cd02440">
    <property type="entry name" value="AdoMet_MTases"/>
    <property type="match status" value="1"/>
</dbReference>
<reference evidence="11" key="1">
    <citation type="submission" date="2024-02" db="EMBL/GenBank/DDBJ databases">
        <authorList>
            <consortium name="ELIXIR-Norway"/>
            <consortium name="Elixir Norway"/>
        </authorList>
    </citation>
    <scope>NUCLEOTIDE SEQUENCE</scope>
</reference>
<feature type="region of interest" description="Disordered" evidence="10">
    <location>
        <begin position="1"/>
        <end position="27"/>
    </location>
</feature>
<dbReference type="Proteomes" id="UP001497512">
    <property type="component" value="Chromosome 7"/>
</dbReference>
<evidence type="ECO:0000256" key="10">
    <source>
        <dbReference type="SAM" id="MobiDB-lite"/>
    </source>
</evidence>
<dbReference type="InterPro" id="IPR002905">
    <property type="entry name" value="Trm1"/>
</dbReference>
<organism evidence="11 12">
    <name type="scientific">Sphagnum troendelagicum</name>
    <dbReference type="NCBI Taxonomy" id="128251"/>
    <lineage>
        <taxon>Eukaryota</taxon>
        <taxon>Viridiplantae</taxon>
        <taxon>Streptophyta</taxon>
        <taxon>Embryophyta</taxon>
        <taxon>Bryophyta</taxon>
        <taxon>Sphagnophytina</taxon>
        <taxon>Sphagnopsida</taxon>
        <taxon>Sphagnales</taxon>
        <taxon>Sphagnaceae</taxon>
        <taxon>Sphagnum</taxon>
    </lineage>
</organism>
<feature type="compositionally biased region" description="Basic and acidic residues" evidence="10">
    <location>
        <begin position="90"/>
        <end position="103"/>
    </location>
</feature>
<protein>
    <recommendedName>
        <fullName evidence="7 9">tRNA (guanine(26)-N(2))-dimethyltransferase</fullName>
        <ecNumber evidence="7 9">2.1.1.216</ecNumber>
    </recommendedName>
</protein>
<keyword evidence="4 9" id="KW-0949">S-adenosyl-L-methionine</keyword>
<dbReference type="PANTHER" id="PTHR10631:SF3">
    <property type="entry name" value="TRNA (GUANINE(26)-N(2))-DIMETHYLTRANSFERASE"/>
    <property type="match status" value="1"/>
</dbReference>
<comment type="catalytic activity">
    <reaction evidence="8 9">
        <text>guanosine(26) in tRNA + 2 S-adenosyl-L-methionine = N(2)-dimethylguanosine(26) in tRNA + 2 S-adenosyl-L-homocysteine + 2 H(+)</text>
        <dbReference type="Rhea" id="RHEA:43140"/>
        <dbReference type="Rhea" id="RHEA-COMP:10359"/>
        <dbReference type="Rhea" id="RHEA-COMP:10360"/>
        <dbReference type="ChEBI" id="CHEBI:15378"/>
        <dbReference type="ChEBI" id="CHEBI:57856"/>
        <dbReference type="ChEBI" id="CHEBI:59789"/>
        <dbReference type="ChEBI" id="CHEBI:74269"/>
        <dbReference type="ChEBI" id="CHEBI:74513"/>
        <dbReference type="EC" id="2.1.1.216"/>
    </reaction>
</comment>
<feature type="compositionally biased region" description="Basic and acidic residues" evidence="10">
    <location>
        <begin position="119"/>
        <end position="131"/>
    </location>
</feature>
<evidence type="ECO:0000256" key="8">
    <source>
        <dbReference type="ARBA" id="ARBA00051897"/>
    </source>
</evidence>
<evidence type="ECO:0000256" key="4">
    <source>
        <dbReference type="ARBA" id="ARBA00022691"/>
    </source>
</evidence>
<dbReference type="Pfam" id="PF02005">
    <property type="entry name" value="TRM"/>
    <property type="match status" value="1"/>
</dbReference>
<evidence type="ECO:0000256" key="1">
    <source>
        <dbReference type="ARBA" id="ARBA00022555"/>
    </source>
</evidence>
<dbReference type="Gene3D" id="3.30.56.70">
    <property type="entry name" value="N2,N2-dimethylguanosine tRNA methyltransferase, C-terminal domain"/>
    <property type="match status" value="1"/>
</dbReference>
<name>A0ABP0UX89_9BRYO</name>
<feature type="region of interest" description="Disordered" evidence="10">
    <location>
        <begin position="87"/>
        <end position="133"/>
    </location>
</feature>
<dbReference type="EMBL" id="OZ019899">
    <property type="protein sequence ID" value="CAK9232115.1"/>
    <property type="molecule type" value="Genomic_DNA"/>
</dbReference>
<dbReference type="NCBIfam" id="TIGR00308">
    <property type="entry name" value="TRM1"/>
    <property type="match status" value="1"/>
</dbReference>
<feature type="compositionally biased region" description="Polar residues" evidence="10">
    <location>
        <begin position="108"/>
        <end position="118"/>
    </location>
</feature>
<evidence type="ECO:0000313" key="12">
    <source>
        <dbReference type="Proteomes" id="UP001497512"/>
    </source>
</evidence>
<dbReference type="SUPFAM" id="SSF53335">
    <property type="entry name" value="S-adenosyl-L-methionine-dependent methyltransferases"/>
    <property type="match status" value="1"/>
</dbReference>
<evidence type="ECO:0000313" key="11">
    <source>
        <dbReference type="EMBL" id="CAK9232115.1"/>
    </source>
</evidence>
<feature type="region of interest" description="Disordered" evidence="10">
    <location>
        <begin position="605"/>
        <end position="632"/>
    </location>
</feature>
<keyword evidence="5 9" id="KW-0819">tRNA processing</keyword>
<keyword evidence="1 9" id="KW-0820">tRNA-binding</keyword>
<proteinExistence type="inferred from homology"/>
<keyword evidence="3 9" id="KW-0808">Transferase</keyword>